<evidence type="ECO:0000256" key="6">
    <source>
        <dbReference type="SAM" id="MobiDB-lite"/>
    </source>
</evidence>
<organism evidence="7 8">
    <name type="scientific">Candidatus Mycoplasma haematohominis</name>
    <dbReference type="NCBI Taxonomy" id="1494318"/>
    <lineage>
        <taxon>Bacteria</taxon>
        <taxon>Bacillati</taxon>
        <taxon>Mycoplasmatota</taxon>
        <taxon>Mollicutes</taxon>
        <taxon>Mycoplasmataceae</taxon>
        <taxon>Mycoplasma</taxon>
    </lineage>
</organism>
<accession>A0A478FUH1</accession>
<comment type="function">
    <text evidence="5">Forms part of the polypeptide exit tunnel.</text>
</comment>
<evidence type="ECO:0000256" key="2">
    <source>
        <dbReference type="ARBA" id="ARBA00022980"/>
    </source>
</evidence>
<dbReference type="GO" id="GO:0019843">
    <property type="term" value="F:rRNA binding"/>
    <property type="evidence" value="ECO:0007669"/>
    <property type="project" value="UniProtKB-UniRule"/>
</dbReference>
<comment type="caution">
    <text evidence="7">The sequence shown here is derived from an EMBL/GenBank/DDBJ whole genome shotgun (WGS) entry which is preliminary data.</text>
</comment>
<dbReference type="GO" id="GO:0005840">
    <property type="term" value="C:ribosome"/>
    <property type="evidence" value="ECO:0007669"/>
    <property type="project" value="UniProtKB-KW"/>
</dbReference>
<keyword evidence="5" id="KW-0699">rRNA-binding</keyword>
<sequence length="214" mass="24583">MKKIKVIDKEGKFGKEQEVPETVITPKRINRHTIFETVNAENQNRRQGTHDTKNKSEVSGTGKKPYKQKHTGRARQGSKRNPHYTGGGIAFGPTPEKNYTVKVNKKVSKIAYITSWFSIIESENICILNDSVCSISYKTKEFNQFLKKANLLDKKILLITNMDEKSFSSSTRNIRNVILRSPNNCSVRDLLNQDYLLVTNKAIDEIYKKLETWK</sequence>
<dbReference type="AlphaFoldDB" id="A0A478FUH1"/>
<dbReference type="PANTHER" id="PTHR10746">
    <property type="entry name" value="50S RIBOSOMAL PROTEIN L4"/>
    <property type="match status" value="1"/>
</dbReference>
<dbReference type="EMBL" id="BIMN01000006">
    <property type="protein sequence ID" value="GCE63976.1"/>
    <property type="molecule type" value="Genomic_DNA"/>
</dbReference>
<reference evidence="7 8" key="1">
    <citation type="submission" date="2019-01" db="EMBL/GenBank/DDBJ databases">
        <title>Draft genome sequences of Candidatus Mycoplasma haemohominis SWG34-3 identified from a patient with pyrexia, anemia and liver dysfunction.</title>
        <authorList>
            <person name="Sekizuka T."/>
            <person name="Hattori N."/>
            <person name="Katano H."/>
            <person name="Takuma T."/>
            <person name="Ito T."/>
            <person name="Arai N."/>
            <person name="Yanai R."/>
            <person name="Ishii S."/>
            <person name="Miura Y."/>
            <person name="Tokunaga T."/>
            <person name="Watanabe H."/>
            <person name="Nomura N."/>
            <person name="Eguchi J."/>
            <person name="Arai T."/>
            <person name="Hasegawa H."/>
            <person name="Nakamaki T."/>
            <person name="Wakita T."/>
            <person name="Niki Y."/>
            <person name="Kuroda M."/>
        </authorList>
    </citation>
    <scope>NUCLEOTIDE SEQUENCE [LARGE SCALE GENOMIC DNA]</scope>
    <source>
        <strain evidence="7">SWG34-3</strain>
    </source>
</reference>
<dbReference type="GO" id="GO:1990904">
    <property type="term" value="C:ribonucleoprotein complex"/>
    <property type="evidence" value="ECO:0007669"/>
    <property type="project" value="UniProtKB-KW"/>
</dbReference>
<dbReference type="Proteomes" id="UP000324831">
    <property type="component" value="Unassembled WGS sequence"/>
</dbReference>
<dbReference type="HAMAP" id="MF_01328_B">
    <property type="entry name" value="Ribosomal_uL4_B"/>
    <property type="match status" value="1"/>
</dbReference>
<dbReference type="GO" id="GO:0003735">
    <property type="term" value="F:structural constituent of ribosome"/>
    <property type="evidence" value="ECO:0007669"/>
    <property type="project" value="InterPro"/>
</dbReference>
<feature type="region of interest" description="Disordered" evidence="6">
    <location>
        <begin position="35"/>
        <end position="91"/>
    </location>
</feature>
<comment type="similarity">
    <text evidence="1 5">Belongs to the universal ribosomal protein uL4 family.</text>
</comment>
<dbReference type="NCBIfam" id="TIGR03953">
    <property type="entry name" value="rplD_bact"/>
    <property type="match status" value="1"/>
</dbReference>
<dbReference type="Gene3D" id="3.40.1370.10">
    <property type="match status" value="1"/>
</dbReference>
<comment type="subunit">
    <text evidence="5">Part of the 50S ribosomal subunit.</text>
</comment>
<dbReference type="InterPro" id="IPR002136">
    <property type="entry name" value="Ribosomal_uL4"/>
</dbReference>
<name>A0A478FUH1_9MOLU</name>
<dbReference type="InterPro" id="IPR013005">
    <property type="entry name" value="Ribosomal_uL4-like"/>
</dbReference>
<feature type="compositionally biased region" description="Basic residues" evidence="6">
    <location>
        <begin position="64"/>
        <end position="82"/>
    </location>
</feature>
<comment type="function">
    <text evidence="5">One of the primary rRNA binding proteins, this protein initially binds near the 5'-end of the 23S rRNA. It is important during the early stages of 50S assembly. It makes multiple contacts with different domains of the 23S rRNA in the assembled 50S subunit and ribosome.</text>
</comment>
<dbReference type="SUPFAM" id="SSF52166">
    <property type="entry name" value="Ribosomal protein L4"/>
    <property type="match status" value="1"/>
</dbReference>
<evidence type="ECO:0000256" key="4">
    <source>
        <dbReference type="ARBA" id="ARBA00035244"/>
    </source>
</evidence>
<evidence type="ECO:0000313" key="8">
    <source>
        <dbReference type="Proteomes" id="UP000324831"/>
    </source>
</evidence>
<keyword evidence="5" id="KW-0694">RNA-binding</keyword>
<gene>
    <name evidence="5 7" type="primary">rplD</name>
    <name evidence="7" type="ORF">MHSWG343_09830</name>
</gene>
<evidence type="ECO:0000256" key="3">
    <source>
        <dbReference type="ARBA" id="ARBA00023274"/>
    </source>
</evidence>
<evidence type="ECO:0000313" key="7">
    <source>
        <dbReference type="EMBL" id="GCE63976.1"/>
    </source>
</evidence>
<dbReference type="GO" id="GO:0006412">
    <property type="term" value="P:translation"/>
    <property type="evidence" value="ECO:0007669"/>
    <property type="project" value="UniProtKB-UniRule"/>
</dbReference>
<evidence type="ECO:0000256" key="5">
    <source>
        <dbReference type="HAMAP-Rule" id="MF_01328"/>
    </source>
</evidence>
<keyword evidence="2 5" id="KW-0689">Ribosomal protein</keyword>
<dbReference type="Pfam" id="PF00573">
    <property type="entry name" value="Ribosomal_L4"/>
    <property type="match status" value="1"/>
</dbReference>
<evidence type="ECO:0000256" key="1">
    <source>
        <dbReference type="ARBA" id="ARBA00010528"/>
    </source>
</evidence>
<proteinExistence type="inferred from homology"/>
<dbReference type="PANTHER" id="PTHR10746:SF6">
    <property type="entry name" value="LARGE RIBOSOMAL SUBUNIT PROTEIN UL4M"/>
    <property type="match status" value="1"/>
</dbReference>
<keyword evidence="3 5" id="KW-0687">Ribonucleoprotein</keyword>
<dbReference type="InterPro" id="IPR023574">
    <property type="entry name" value="Ribosomal_uL4_dom_sf"/>
</dbReference>
<protein>
    <recommendedName>
        <fullName evidence="4 5">Large ribosomal subunit protein uL4</fullName>
    </recommendedName>
</protein>